<evidence type="ECO:0000313" key="3">
    <source>
        <dbReference type="Proteomes" id="UP000656881"/>
    </source>
</evidence>
<dbReference type="InterPro" id="IPR054597">
    <property type="entry name" value="FeeM_cat"/>
</dbReference>
<dbReference type="Proteomes" id="UP000656881">
    <property type="component" value="Unassembled WGS sequence"/>
</dbReference>
<feature type="domain" description="N-acetyltransferase" evidence="1">
    <location>
        <begin position="3"/>
        <end position="168"/>
    </location>
</feature>
<evidence type="ECO:0000259" key="1">
    <source>
        <dbReference type="PROSITE" id="PS51186"/>
    </source>
</evidence>
<protein>
    <recommendedName>
        <fullName evidence="1">N-acetyltransferase domain-containing protein</fullName>
    </recommendedName>
</protein>
<name>A0ABQ2MB39_9ACTN</name>
<dbReference type="EMBL" id="BMNG01000010">
    <property type="protein sequence ID" value="GGO49490.1"/>
    <property type="molecule type" value="Genomic_DNA"/>
</dbReference>
<accession>A0ABQ2MB39</accession>
<dbReference type="Gene3D" id="3.40.630.30">
    <property type="match status" value="1"/>
</dbReference>
<dbReference type="PROSITE" id="PS51186">
    <property type="entry name" value="GNAT"/>
    <property type="match status" value="1"/>
</dbReference>
<organism evidence="2 3">
    <name type="scientific">Streptomyces lasiicapitis</name>
    <dbReference type="NCBI Taxonomy" id="1923961"/>
    <lineage>
        <taxon>Bacteria</taxon>
        <taxon>Bacillati</taxon>
        <taxon>Actinomycetota</taxon>
        <taxon>Actinomycetes</taxon>
        <taxon>Kitasatosporales</taxon>
        <taxon>Streptomycetaceae</taxon>
        <taxon>Streptomyces</taxon>
    </lineage>
</organism>
<dbReference type="InterPro" id="IPR000182">
    <property type="entry name" value="GNAT_dom"/>
</dbReference>
<keyword evidence="3" id="KW-1185">Reference proteome</keyword>
<dbReference type="InterPro" id="IPR016181">
    <property type="entry name" value="Acyl_CoA_acyltransferase"/>
</dbReference>
<dbReference type="SUPFAM" id="SSF55729">
    <property type="entry name" value="Acyl-CoA N-acyltransferases (Nat)"/>
    <property type="match status" value="1"/>
</dbReference>
<gene>
    <name evidence="2" type="ORF">GCM10012286_47610</name>
</gene>
<dbReference type="Pfam" id="PF21926">
    <property type="entry name" value="FeeM"/>
    <property type="match status" value="1"/>
</dbReference>
<evidence type="ECO:0000313" key="2">
    <source>
        <dbReference type="EMBL" id="GGO49490.1"/>
    </source>
</evidence>
<comment type="caution">
    <text evidence="2">The sequence shown here is derived from an EMBL/GenBank/DDBJ whole genome shotgun (WGS) entry which is preliminary data.</text>
</comment>
<sequence>MNVTFRLARTEAERADVLRLRDAVYVEDQGRLADAADTAATFDRFDAHAEYILGYVDGEAAGTVKVVPDSAAGLPCDDTVDVSALRAGNRLVEFGHLMTLPSMRHREIGMALMREAVIHSARKHDMTHILGDFFVDDSEGLRGFYKEIGFFALHEPYEDARFKGAPLSLVAALDVTEAVSRARTPEGQKSRLLQYFFGDYDTYKSDYDTHKHEEVADADPAPTAG</sequence>
<proteinExistence type="predicted"/>
<reference evidence="3" key="1">
    <citation type="journal article" date="2019" name="Int. J. Syst. Evol. Microbiol.">
        <title>The Global Catalogue of Microorganisms (GCM) 10K type strain sequencing project: providing services to taxonomists for standard genome sequencing and annotation.</title>
        <authorList>
            <consortium name="The Broad Institute Genomics Platform"/>
            <consortium name="The Broad Institute Genome Sequencing Center for Infectious Disease"/>
            <person name="Wu L."/>
            <person name="Ma J."/>
        </authorList>
    </citation>
    <scope>NUCLEOTIDE SEQUENCE [LARGE SCALE GENOMIC DNA]</scope>
    <source>
        <strain evidence="3">CGMCC 4.7349</strain>
    </source>
</reference>